<dbReference type="PROSITE" id="PS51910">
    <property type="entry name" value="GH18_2"/>
    <property type="match status" value="1"/>
</dbReference>
<comment type="caution">
    <text evidence="8">The sequence shown here is derived from an EMBL/GenBank/DDBJ whole genome shotgun (WGS) entry which is preliminary data.</text>
</comment>
<evidence type="ECO:0000256" key="6">
    <source>
        <dbReference type="SAM" id="SignalP"/>
    </source>
</evidence>
<evidence type="ECO:0000256" key="2">
    <source>
        <dbReference type="ARBA" id="ARBA00022801"/>
    </source>
</evidence>
<dbReference type="OrthoDB" id="5172397at2"/>
<dbReference type="Gene3D" id="3.20.20.80">
    <property type="entry name" value="Glycosidases"/>
    <property type="match status" value="1"/>
</dbReference>
<reference evidence="8 9" key="1">
    <citation type="submission" date="2019-06" db="EMBL/GenBank/DDBJ databases">
        <title>Sequencing the genomes of 1000 actinobacteria strains.</title>
        <authorList>
            <person name="Klenk H.-P."/>
        </authorList>
    </citation>
    <scope>NUCLEOTIDE SEQUENCE [LARGE SCALE GENOMIC DNA]</scope>
    <source>
        <strain evidence="8 9">DSM 45928</strain>
    </source>
</reference>
<name>A0A543B162_9ACTN</name>
<dbReference type="SUPFAM" id="SSF51445">
    <property type="entry name" value="(Trans)glycosidases"/>
    <property type="match status" value="1"/>
</dbReference>
<dbReference type="InterPro" id="IPR001579">
    <property type="entry name" value="Glyco_hydro_18_chit_AS"/>
</dbReference>
<feature type="domain" description="GH18" evidence="7">
    <location>
        <begin position="48"/>
        <end position="340"/>
    </location>
</feature>
<dbReference type="InterPro" id="IPR001223">
    <property type="entry name" value="Glyco_hydro18_cat"/>
</dbReference>
<dbReference type="InterPro" id="IPR050542">
    <property type="entry name" value="Glycosyl_Hydrlase18_Chitinase"/>
</dbReference>
<dbReference type="InterPro" id="IPR017853">
    <property type="entry name" value="GH"/>
</dbReference>
<dbReference type="Pfam" id="PF00704">
    <property type="entry name" value="Glyco_hydro_18"/>
    <property type="match status" value="1"/>
</dbReference>
<proteinExistence type="inferred from homology"/>
<dbReference type="PANTHER" id="PTHR45708">
    <property type="entry name" value="ENDOCHITINASE"/>
    <property type="match status" value="1"/>
</dbReference>
<protein>
    <recommendedName>
        <fullName evidence="1">chitinase</fullName>
        <ecNumber evidence="1">3.2.1.14</ecNumber>
    </recommendedName>
</protein>
<feature type="signal peptide" evidence="6">
    <location>
        <begin position="1"/>
        <end position="27"/>
    </location>
</feature>
<gene>
    <name evidence="8" type="ORF">FB566_4154</name>
</gene>
<dbReference type="Proteomes" id="UP000317043">
    <property type="component" value="Unassembled WGS sequence"/>
</dbReference>
<evidence type="ECO:0000256" key="5">
    <source>
        <dbReference type="RuleBase" id="RU004453"/>
    </source>
</evidence>
<accession>A0A543B162</accession>
<dbReference type="InParanoid" id="A0A543B162"/>
<dbReference type="GO" id="GO:0008061">
    <property type="term" value="F:chitin binding"/>
    <property type="evidence" value="ECO:0007669"/>
    <property type="project" value="InterPro"/>
</dbReference>
<dbReference type="AlphaFoldDB" id="A0A543B162"/>
<feature type="chain" id="PRO_5021967523" description="chitinase" evidence="6">
    <location>
        <begin position="28"/>
        <end position="340"/>
    </location>
</feature>
<evidence type="ECO:0000256" key="1">
    <source>
        <dbReference type="ARBA" id="ARBA00012729"/>
    </source>
</evidence>
<dbReference type="EMBL" id="VFOW01000001">
    <property type="protein sequence ID" value="TQL78565.1"/>
    <property type="molecule type" value="Genomic_DNA"/>
</dbReference>
<dbReference type="PROSITE" id="PS01095">
    <property type="entry name" value="GH18_1"/>
    <property type="match status" value="1"/>
</dbReference>
<keyword evidence="9" id="KW-1185">Reference proteome</keyword>
<dbReference type="InterPro" id="IPR011583">
    <property type="entry name" value="Chitinase_II/V-like_cat"/>
</dbReference>
<evidence type="ECO:0000313" key="9">
    <source>
        <dbReference type="Proteomes" id="UP000317043"/>
    </source>
</evidence>
<keyword evidence="6" id="KW-0732">Signal</keyword>
<dbReference type="EC" id="3.2.1.14" evidence="1"/>
<evidence type="ECO:0000256" key="3">
    <source>
        <dbReference type="ARBA" id="ARBA00023295"/>
    </source>
</evidence>
<dbReference type="CDD" id="cd02871">
    <property type="entry name" value="GH18_chitinase_D-like"/>
    <property type="match status" value="1"/>
</dbReference>
<dbReference type="PANTHER" id="PTHR45708:SF49">
    <property type="entry name" value="ENDOCHITINASE"/>
    <property type="match status" value="1"/>
</dbReference>
<comment type="similarity">
    <text evidence="5">Belongs to the glycosyl hydrolase 18 family.</text>
</comment>
<evidence type="ECO:0000256" key="4">
    <source>
        <dbReference type="RuleBase" id="RU000489"/>
    </source>
</evidence>
<dbReference type="GO" id="GO:0005975">
    <property type="term" value="P:carbohydrate metabolic process"/>
    <property type="evidence" value="ECO:0007669"/>
    <property type="project" value="InterPro"/>
</dbReference>
<keyword evidence="2 4" id="KW-0378">Hydrolase</keyword>
<dbReference type="GO" id="GO:0008843">
    <property type="term" value="F:endochitinase activity"/>
    <property type="evidence" value="ECO:0007669"/>
    <property type="project" value="UniProtKB-EC"/>
</dbReference>
<evidence type="ECO:0000313" key="8">
    <source>
        <dbReference type="EMBL" id="TQL78565.1"/>
    </source>
</evidence>
<organism evidence="8 9">
    <name type="scientific">Stackebrandtia endophytica</name>
    <dbReference type="NCBI Taxonomy" id="1496996"/>
    <lineage>
        <taxon>Bacteria</taxon>
        <taxon>Bacillati</taxon>
        <taxon>Actinomycetota</taxon>
        <taxon>Actinomycetes</taxon>
        <taxon>Glycomycetales</taxon>
        <taxon>Glycomycetaceae</taxon>
        <taxon>Stackebrandtia</taxon>
    </lineage>
</organism>
<keyword evidence="3 4" id="KW-0326">Glycosidase</keyword>
<evidence type="ECO:0000259" key="7">
    <source>
        <dbReference type="PROSITE" id="PS51910"/>
    </source>
</evidence>
<dbReference type="SMART" id="SM00636">
    <property type="entry name" value="Glyco_18"/>
    <property type="match status" value="1"/>
</dbReference>
<sequence>MTTHRRWAAATALTTAILLSLSPAAQAQPAEPIETTSTPPGTSALPDRALTGYWHNFSNGSTVMRLSDVPASYDLVAVAFAEADPTTPGAVTFNVSSEVSDPLGGYTDEDFAQDVAALQANGQSVILSIGGELGNVIVNNPTSATNFANSLIDLIGQYGFDGVDIDLEHGIDPTHQEMALRQVSAAIGPDLIIAMAPQTLDMQSPAGAYFQLALNIQDILTVVNTQYYNSGTMLGCDGQVYAQGTVEFIAALACIQLENGLDPSQVALGLPATPRAAGGGYVNPSVVVAALTCLETGTGCGTFTPPNTYPGIRGAMTWSINWDATNGYQFANTVGGHLDS</sequence>